<evidence type="ECO:0000256" key="5">
    <source>
        <dbReference type="SAM" id="Phobius"/>
    </source>
</evidence>
<dbReference type="GO" id="GO:0016020">
    <property type="term" value="C:membrane"/>
    <property type="evidence" value="ECO:0007669"/>
    <property type="project" value="InterPro"/>
</dbReference>
<dbReference type="Gene3D" id="1.20.5.1930">
    <property type="match status" value="1"/>
</dbReference>
<feature type="domain" description="Signal transduction histidine kinase subgroup 3 dimerisation and phosphoacceptor" evidence="7">
    <location>
        <begin position="192"/>
        <end position="257"/>
    </location>
</feature>
<dbReference type="RefSeq" id="WP_011719032.1">
    <property type="nucleotide sequence ID" value="NC_008578.1"/>
</dbReference>
<dbReference type="Pfam" id="PF07730">
    <property type="entry name" value="HisKA_3"/>
    <property type="match status" value="1"/>
</dbReference>
<keyword evidence="1" id="KW-0808">Transferase</keyword>
<accession>A0LRA8</accession>
<keyword evidence="9" id="KW-1185">Reference proteome</keyword>
<keyword evidence="4" id="KW-0175">Coiled coil</keyword>
<protein>
    <submittedName>
        <fullName evidence="8">Putative signal transduction histidine kinase</fullName>
    </submittedName>
</protein>
<evidence type="ECO:0000313" key="8">
    <source>
        <dbReference type="EMBL" id="ABK51968.1"/>
    </source>
</evidence>
<feature type="transmembrane region" description="Helical" evidence="5">
    <location>
        <begin position="29"/>
        <end position="45"/>
    </location>
</feature>
<evidence type="ECO:0000313" key="9">
    <source>
        <dbReference type="Proteomes" id="UP000008221"/>
    </source>
</evidence>
<dbReference type="InterPro" id="IPR050482">
    <property type="entry name" value="Sensor_HK_TwoCompSys"/>
</dbReference>
<dbReference type="eggNOG" id="COG4585">
    <property type="taxonomic scope" value="Bacteria"/>
</dbReference>
<dbReference type="Proteomes" id="UP000008221">
    <property type="component" value="Chromosome"/>
</dbReference>
<dbReference type="Gene3D" id="3.30.565.10">
    <property type="entry name" value="Histidine kinase-like ATPase, C-terminal domain"/>
    <property type="match status" value="1"/>
</dbReference>
<feature type="coiled-coil region" evidence="4">
    <location>
        <begin position="170"/>
        <end position="246"/>
    </location>
</feature>
<evidence type="ECO:0000259" key="6">
    <source>
        <dbReference type="Pfam" id="PF02518"/>
    </source>
</evidence>
<dbReference type="OrthoDB" id="5241784at2"/>
<feature type="domain" description="Histidine kinase/HSP90-like ATPase" evidence="6">
    <location>
        <begin position="297"/>
        <end position="377"/>
    </location>
</feature>
<feature type="transmembrane region" description="Helical" evidence="5">
    <location>
        <begin position="123"/>
        <end position="141"/>
    </location>
</feature>
<organism evidence="8 9">
    <name type="scientific">Acidothermus cellulolyticus (strain ATCC 43068 / DSM 8971 / 11B)</name>
    <dbReference type="NCBI Taxonomy" id="351607"/>
    <lineage>
        <taxon>Bacteria</taxon>
        <taxon>Bacillati</taxon>
        <taxon>Actinomycetota</taxon>
        <taxon>Actinomycetes</taxon>
        <taxon>Acidothermales</taxon>
        <taxon>Acidothermaceae</taxon>
        <taxon>Acidothermus</taxon>
    </lineage>
</organism>
<keyword evidence="2 8" id="KW-0418">Kinase</keyword>
<evidence type="ECO:0000256" key="3">
    <source>
        <dbReference type="ARBA" id="ARBA00023012"/>
    </source>
</evidence>
<proteinExistence type="predicted"/>
<keyword evidence="5" id="KW-1133">Transmembrane helix</keyword>
<keyword evidence="5" id="KW-0812">Transmembrane</keyword>
<dbReference type="GO" id="GO:0000155">
    <property type="term" value="F:phosphorelay sensor kinase activity"/>
    <property type="evidence" value="ECO:0007669"/>
    <property type="project" value="InterPro"/>
</dbReference>
<dbReference type="Pfam" id="PF02518">
    <property type="entry name" value="HATPase_c"/>
    <property type="match status" value="1"/>
</dbReference>
<dbReference type="InterPro" id="IPR011712">
    <property type="entry name" value="Sig_transdc_His_kin_sub3_dim/P"/>
</dbReference>
<evidence type="ECO:0000259" key="7">
    <source>
        <dbReference type="Pfam" id="PF07730"/>
    </source>
</evidence>
<dbReference type="PANTHER" id="PTHR24421">
    <property type="entry name" value="NITRATE/NITRITE SENSOR PROTEIN NARX-RELATED"/>
    <property type="match status" value="1"/>
</dbReference>
<evidence type="ECO:0000256" key="2">
    <source>
        <dbReference type="ARBA" id="ARBA00022777"/>
    </source>
</evidence>
<dbReference type="STRING" id="351607.Acel_0194"/>
<reference evidence="8 9" key="1">
    <citation type="journal article" date="2009" name="Genome Res.">
        <title>Complete genome of the cellulolytic thermophile Acidothermus cellulolyticus 11B provides insights into its ecophysiological and evolutionary adaptations.</title>
        <authorList>
            <person name="Barabote R.D."/>
            <person name="Xie G."/>
            <person name="Leu D.H."/>
            <person name="Normand P."/>
            <person name="Necsulea A."/>
            <person name="Daubin V."/>
            <person name="Medigue C."/>
            <person name="Adney W.S."/>
            <person name="Xu X.C."/>
            <person name="Lapidus A."/>
            <person name="Parales R.E."/>
            <person name="Detter C."/>
            <person name="Pujic P."/>
            <person name="Bruce D."/>
            <person name="Lavire C."/>
            <person name="Challacombe J.F."/>
            <person name="Brettin T.S."/>
            <person name="Berry A.M."/>
        </authorList>
    </citation>
    <scope>NUCLEOTIDE SEQUENCE [LARGE SCALE GENOMIC DNA]</scope>
    <source>
        <strain evidence="9">ATCC 43068 / DSM 8971 / 11B</strain>
    </source>
</reference>
<evidence type="ECO:0000256" key="1">
    <source>
        <dbReference type="ARBA" id="ARBA00022679"/>
    </source>
</evidence>
<feature type="transmembrane region" description="Helical" evidence="5">
    <location>
        <begin position="153"/>
        <end position="171"/>
    </location>
</feature>
<evidence type="ECO:0000256" key="4">
    <source>
        <dbReference type="SAM" id="Coils"/>
    </source>
</evidence>
<keyword evidence="3" id="KW-0902">Two-component regulatory system</keyword>
<dbReference type="EMBL" id="CP000481">
    <property type="protein sequence ID" value="ABK51968.1"/>
    <property type="molecule type" value="Genomic_DNA"/>
</dbReference>
<dbReference type="HOGENOM" id="CLU_000445_20_8_11"/>
<dbReference type="InterPro" id="IPR003594">
    <property type="entry name" value="HATPase_dom"/>
</dbReference>
<dbReference type="KEGG" id="ace:Acel_0194"/>
<feature type="transmembrane region" description="Helical" evidence="5">
    <location>
        <begin position="51"/>
        <end position="72"/>
    </location>
</feature>
<keyword evidence="5" id="KW-0472">Membrane</keyword>
<dbReference type="GO" id="GO:0046983">
    <property type="term" value="F:protein dimerization activity"/>
    <property type="evidence" value="ECO:0007669"/>
    <property type="project" value="InterPro"/>
</dbReference>
<dbReference type="PANTHER" id="PTHR24421:SF63">
    <property type="entry name" value="SENSOR HISTIDINE KINASE DESK"/>
    <property type="match status" value="1"/>
</dbReference>
<gene>
    <name evidence="8" type="ordered locus">Acel_0194</name>
</gene>
<name>A0LRA8_ACIC1</name>
<dbReference type="AlphaFoldDB" id="A0LRA8"/>
<feature type="transmembrane region" description="Helical" evidence="5">
    <location>
        <begin position="84"/>
        <end position="117"/>
    </location>
</feature>
<dbReference type="InterPro" id="IPR036890">
    <property type="entry name" value="HATPase_C_sf"/>
</dbReference>
<dbReference type="InParanoid" id="A0LRA8"/>
<sequence length="398" mass="41612">MTVPESSGVGGSRLRARCTPSAGTRWRRAGGIWLFYLLGPLIAAWRSSSPVVAVVGSFLLLAFSVVYLFGFPRVWPAARRRRDVVLVSGTLVILSAASIALIGPSALATWVFVAVTWVVLLRWQIAVPLVLALAAAALAVPQHVPGWHLRGPQWSLAASIAFASFAVLAVVRANQSLAAARAEVAQLAAERERLRIARDLHDLLGHSLTTITVKAALAARLADRDLTRARNEIADVEALARRTLADVRAAVAGYRDVRLATEIATAREVLAAAGIEADLPRVVDDVPAELAGLFGWVVREGVTNVVRHSQAKRVRITVDQRVIEVVDDGVGVLSAVADAALAASGSGGGGGHGLLGLAERVAAAGGRLITGPADGFGAPGFRLRVEVPALALTSGEAS</sequence>
<dbReference type="SUPFAM" id="SSF55874">
    <property type="entry name" value="ATPase domain of HSP90 chaperone/DNA topoisomerase II/histidine kinase"/>
    <property type="match status" value="1"/>
</dbReference>